<feature type="transmembrane region" description="Helical" evidence="10">
    <location>
        <begin position="149"/>
        <end position="166"/>
    </location>
</feature>
<keyword evidence="4" id="KW-1003">Cell membrane</keyword>
<evidence type="ECO:0000256" key="10">
    <source>
        <dbReference type="SAM" id="Phobius"/>
    </source>
</evidence>
<feature type="transmembrane region" description="Helical" evidence="10">
    <location>
        <begin position="203"/>
        <end position="221"/>
    </location>
</feature>
<dbReference type="InterPro" id="IPR048634">
    <property type="entry name" value="SecD_SecF_C"/>
</dbReference>
<dbReference type="HAMAP" id="MF_01464_B">
    <property type="entry name" value="SecF_B"/>
    <property type="match status" value="1"/>
</dbReference>
<evidence type="ECO:0000256" key="3">
    <source>
        <dbReference type="ARBA" id="ARBA00022448"/>
    </source>
</evidence>
<keyword evidence="13" id="KW-1185">Reference proteome</keyword>
<comment type="caution">
    <text evidence="12">The sequence shown here is derived from an EMBL/GenBank/DDBJ whole genome shotgun (WGS) entry which is preliminary data.</text>
</comment>
<evidence type="ECO:0000256" key="1">
    <source>
        <dbReference type="ARBA" id="ARBA00004651"/>
    </source>
</evidence>
<evidence type="ECO:0000256" key="2">
    <source>
        <dbReference type="ARBA" id="ARBA00015792"/>
    </source>
</evidence>
<dbReference type="NCBIfam" id="TIGR00916">
    <property type="entry name" value="2A0604s01"/>
    <property type="match status" value="1"/>
</dbReference>
<dbReference type="SUPFAM" id="SSF82866">
    <property type="entry name" value="Multidrug efflux transporter AcrB transmembrane domain"/>
    <property type="match status" value="1"/>
</dbReference>
<dbReference type="EMBL" id="WJHE01000065">
    <property type="protein sequence ID" value="MST31426.1"/>
    <property type="molecule type" value="Genomic_DNA"/>
</dbReference>
<feature type="transmembrane region" description="Helical" evidence="10">
    <location>
        <begin position="286"/>
        <end position="310"/>
    </location>
</feature>
<evidence type="ECO:0000313" key="13">
    <source>
        <dbReference type="Proteomes" id="UP000437736"/>
    </source>
</evidence>
<gene>
    <name evidence="12" type="primary">secF</name>
    <name evidence="12" type="ORF">GHK86_01595</name>
</gene>
<dbReference type="InterPro" id="IPR022645">
    <property type="entry name" value="SecD/SecF_bac"/>
</dbReference>
<protein>
    <recommendedName>
        <fullName evidence="2">Protein translocase subunit SecF</fullName>
    </recommendedName>
</protein>
<keyword evidence="8" id="KW-0811">Translocation</keyword>
<feature type="transmembrane region" description="Helical" evidence="10">
    <location>
        <begin position="259"/>
        <end position="280"/>
    </location>
</feature>
<dbReference type="InterPro" id="IPR022813">
    <property type="entry name" value="SecD/SecF_arch_bac"/>
</dbReference>
<dbReference type="Pfam" id="PF07549">
    <property type="entry name" value="Sec_GG"/>
    <property type="match status" value="1"/>
</dbReference>
<evidence type="ECO:0000256" key="7">
    <source>
        <dbReference type="ARBA" id="ARBA00022989"/>
    </source>
</evidence>
<sequence>MAGRGGAFGRLYRGETSFDFAGRWRRWFAISGTIIIIGLLSLGIRGMNFSIDFKGGTVWQVPTTASVQQVRAAVEKVDPKLSQATIQVLTSRATHQRTVQVAGAASTTSSSATVKDVAKALATVAHVNPNAVNINAIGPSWGSSITNKAIKAVIIFLIVVSAYIWFRFEGKMAVAALTALVHDILITVGIYSLSGLAVSPDTVIAFLTILGYSLYDTIVVFDKVQENTRGVASSNRLTYTETVNLSMNQVLARSLNTSFVAIIPILSILVIGSGILGAAALNDFGLALFIGLTTGAYSSIFIASPLLALLKEREPRYAEIRHRIGGGAPRRLSPRAAAAGGEAIAVGSRRRPA</sequence>
<accession>A0ABW9QP64</accession>
<keyword evidence="3" id="KW-0813">Transport</keyword>
<comment type="subcellular location">
    <subcellularLocation>
        <location evidence="1">Cell membrane</location>
        <topology evidence="1">Multi-pass membrane protein</topology>
    </subcellularLocation>
</comment>
<feature type="transmembrane region" description="Helical" evidence="10">
    <location>
        <begin position="27"/>
        <end position="44"/>
    </location>
</feature>
<evidence type="ECO:0000256" key="4">
    <source>
        <dbReference type="ARBA" id="ARBA00022475"/>
    </source>
</evidence>
<dbReference type="Proteomes" id="UP000437736">
    <property type="component" value="Unassembled WGS sequence"/>
</dbReference>
<feature type="domain" description="Protein export membrane protein SecD/SecF C-terminal" evidence="11">
    <location>
        <begin position="119"/>
        <end position="312"/>
    </location>
</feature>
<evidence type="ECO:0000256" key="8">
    <source>
        <dbReference type="ARBA" id="ARBA00023010"/>
    </source>
</evidence>
<feature type="non-terminal residue" evidence="12">
    <location>
        <position position="353"/>
    </location>
</feature>
<evidence type="ECO:0000313" key="12">
    <source>
        <dbReference type="EMBL" id="MST31426.1"/>
    </source>
</evidence>
<keyword evidence="6" id="KW-0653">Protein transport</keyword>
<dbReference type="PANTHER" id="PTHR30081:SF8">
    <property type="entry name" value="PROTEIN TRANSLOCASE SUBUNIT SECF"/>
    <property type="match status" value="1"/>
</dbReference>
<dbReference type="InterPro" id="IPR022646">
    <property type="entry name" value="SecD/SecF_CS"/>
</dbReference>
<organism evidence="12 13">
    <name type="scientific">Acidiferrimicrobium australe</name>
    <dbReference type="NCBI Taxonomy" id="2664430"/>
    <lineage>
        <taxon>Bacteria</taxon>
        <taxon>Bacillati</taxon>
        <taxon>Actinomycetota</taxon>
        <taxon>Acidimicrobiia</taxon>
        <taxon>Acidimicrobiales</taxon>
        <taxon>Acidimicrobiaceae</taxon>
        <taxon>Acidiferrimicrobium</taxon>
    </lineage>
</organism>
<dbReference type="Pfam" id="PF02355">
    <property type="entry name" value="SecD_SecF_C"/>
    <property type="match status" value="1"/>
</dbReference>
<dbReference type="PANTHER" id="PTHR30081">
    <property type="entry name" value="PROTEIN-EXPORT MEMBRANE PROTEIN SEC"/>
    <property type="match status" value="1"/>
</dbReference>
<name>A0ABW9QP64_9ACTN</name>
<dbReference type="InterPro" id="IPR055344">
    <property type="entry name" value="SecD_SecF_C_bact"/>
</dbReference>
<feature type="transmembrane region" description="Helical" evidence="10">
    <location>
        <begin position="173"/>
        <end position="191"/>
    </location>
</feature>
<evidence type="ECO:0000256" key="5">
    <source>
        <dbReference type="ARBA" id="ARBA00022692"/>
    </source>
</evidence>
<keyword evidence="5 10" id="KW-0812">Transmembrane</keyword>
<evidence type="ECO:0000256" key="9">
    <source>
        <dbReference type="ARBA" id="ARBA00023136"/>
    </source>
</evidence>
<dbReference type="PRINTS" id="PR01755">
    <property type="entry name" value="SECFTRNLCASE"/>
</dbReference>
<proteinExistence type="inferred from homology"/>
<reference evidence="12 13" key="1">
    <citation type="submission" date="2019-11" db="EMBL/GenBank/DDBJ databases">
        <title>Acidiferrimicrobium australis gen. nov., sp. nov., an acidophilic and obligately heterotrophic, member of the Actinobacteria that catalyses dissimilatory oxido- reduction of iron isolated from metal-rich acidic water in Chile.</title>
        <authorList>
            <person name="Gonzalez D."/>
            <person name="Huber K."/>
            <person name="Hedrich S."/>
            <person name="Rojas-Villalobos C."/>
            <person name="Quatrini R."/>
            <person name="Dinamarca M.A."/>
            <person name="Schwarz A."/>
            <person name="Canales C."/>
            <person name="Nancucheo I."/>
        </authorList>
    </citation>
    <scope>NUCLEOTIDE SEQUENCE [LARGE SCALE GENOMIC DNA]</scope>
    <source>
        <strain evidence="12 13">USS-CCA1</strain>
    </source>
</reference>
<keyword evidence="7 10" id="KW-1133">Transmembrane helix</keyword>
<dbReference type="InterPro" id="IPR005665">
    <property type="entry name" value="SecF_bac"/>
</dbReference>
<evidence type="ECO:0000259" key="11">
    <source>
        <dbReference type="Pfam" id="PF02355"/>
    </source>
</evidence>
<evidence type="ECO:0000256" key="6">
    <source>
        <dbReference type="ARBA" id="ARBA00022927"/>
    </source>
</evidence>
<dbReference type="NCBIfam" id="TIGR00966">
    <property type="entry name" value="transloc_SecF"/>
    <property type="match status" value="1"/>
</dbReference>
<dbReference type="Gene3D" id="1.20.1640.10">
    <property type="entry name" value="Multidrug efflux transporter AcrB transmembrane domain"/>
    <property type="match status" value="1"/>
</dbReference>
<keyword evidence="9 10" id="KW-0472">Membrane</keyword>